<name>A0A6B0QSD8_9CETA</name>
<sequence>MKFQYKEDHPFEYRKKEGEKIRKKYPDRVPVIVEKAPKARVPDLDKRKYLVPSDLTVGQFYFLIRKRIHLRPEDALFFFVNNTIPPTSATMGQLYEDNHEEDYFLYVAYSDESVYGKKPGAFYEPKKFFSYIKMDEEPIIYSITTLNQDFQQRHTPKNIKHKLDPNELPLTKKKLKHQKPCKRQHKNIAEDVNDEGDVLPLPWRLISKILGVLCLLLMAMAMVVAVVTANSSSKKPPLKIQQKALLDYPRSNTITSRVVEVLKALASAGHAVVGKFCSEECTQDFMKFSSSFYWIGLSYSEEHHAWLWEDNSTLSQDLLPLFHTVNPKNCIIYNPSSGALNEDCERTNTYISLTKQSVQPGPSADLQEGSGCYSCQEKWIGYQCNCYFISNELKTWKDGRDFCVSHNSSLLQIQTRNELAFMKFSTSFYWIGLSYDEEHHAWLWEDNSTLSQDLLPFLKSVNPKNCIMYSPRGRILDAHCEKKFRYICKQQLI</sequence>
<evidence type="ECO:0000256" key="14">
    <source>
        <dbReference type="ARBA" id="ARBA00023180"/>
    </source>
</evidence>
<dbReference type="SUPFAM" id="SSF54236">
    <property type="entry name" value="Ubiquitin-like"/>
    <property type="match status" value="1"/>
</dbReference>
<dbReference type="CDD" id="cd03593">
    <property type="entry name" value="CLECT_NK_receptors_like"/>
    <property type="match status" value="1"/>
</dbReference>
<dbReference type="PROSITE" id="PS50041">
    <property type="entry name" value="C_TYPE_LECTIN_2"/>
    <property type="match status" value="1"/>
</dbReference>
<evidence type="ECO:0000259" key="22">
    <source>
        <dbReference type="PROSITE" id="PS50041"/>
    </source>
</evidence>
<proteinExistence type="inferred from homology"/>
<dbReference type="GO" id="GO:0030246">
    <property type="term" value="F:carbohydrate binding"/>
    <property type="evidence" value="ECO:0007669"/>
    <property type="project" value="UniProtKB-KW"/>
</dbReference>
<evidence type="ECO:0000256" key="21">
    <source>
        <dbReference type="SAM" id="Phobius"/>
    </source>
</evidence>
<dbReference type="GO" id="GO:0002223">
    <property type="term" value="P:stimulatory C-type lectin receptor signaling pathway"/>
    <property type="evidence" value="ECO:0007669"/>
    <property type="project" value="TreeGrafter"/>
</dbReference>
<dbReference type="AlphaFoldDB" id="A0A6B0QSD8"/>
<evidence type="ECO:0000256" key="8">
    <source>
        <dbReference type="ARBA" id="ARBA00022701"/>
    </source>
</evidence>
<evidence type="ECO:0000256" key="17">
    <source>
        <dbReference type="ARBA" id="ARBA00023329"/>
    </source>
</evidence>
<evidence type="ECO:0000256" key="6">
    <source>
        <dbReference type="ARBA" id="ARBA00022490"/>
    </source>
</evidence>
<dbReference type="GO" id="GO:0005776">
    <property type="term" value="C:autophagosome"/>
    <property type="evidence" value="ECO:0007669"/>
    <property type="project" value="UniProtKB-SubCell"/>
</dbReference>
<organism evidence="23 24">
    <name type="scientific">Bos mutus</name>
    <name type="common">wild yak</name>
    <dbReference type="NCBI Taxonomy" id="72004"/>
    <lineage>
        <taxon>Eukaryota</taxon>
        <taxon>Metazoa</taxon>
        <taxon>Chordata</taxon>
        <taxon>Craniata</taxon>
        <taxon>Vertebrata</taxon>
        <taxon>Euteleostomi</taxon>
        <taxon>Mammalia</taxon>
        <taxon>Eutheria</taxon>
        <taxon>Laurasiatheria</taxon>
        <taxon>Artiodactyla</taxon>
        <taxon>Ruminantia</taxon>
        <taxon>Pecora</taxon>
        <taxon>Bovidae</taxon>
        <taxon>Bovinae</taxon>
        <taxon>Bos</taxon>
    </lineage>
</organism>
<dbReference type="SMART" id="SM00034">
    <property type="entry name" value="CLECT"/>
    <property type="match status" value="1"/>
</dbReference>
<feature type="transmembrane region" description="Helical" evidence="21">
    <location>
        <begin position="209"/>
        <end position="229"/>
    </location>
</feature>
<comment type="similarity">
    <text evidence="5">Belongs to the ATG8 family.</text>
</comment>
<protein>
    <recommendedName>
        <fullName evidence="18">Natural killer cells antigen CD94</fullName>
    </recommendedName>
    <alternativeName>
        <fullName evidence="19">Killer cell lectin-like receptor subfamily D member 1</fullName>
    </alternativeName>
</protein>
<keyword evidence="13 21" id="KW-0472">Membrane</keyword>
<dbReference type="GO" id="GO:0012505">
    <property type="term" value="C:endomembrane system"/>
    <property type="evidence" value="ECO:0007669"/>
    <property type="project" value="UniProtKB-SubCell"/>
</dbReference>
<dbReference type="InterPro" id="IPR004241">
    <property type="entry name" value="Atg8-like"/>
</dbReference>
<dbReference type="Pfam" id="PF00059">
    <property type="entry name" value="Lectin_C"/>
    <property type="match status" value="1"/>
</dbReference>
<dbReference type="GO" id="GO:0005874">
    <property type="term" value="C:microtubule"/>
    <property type="evidence" value="ECO:0007669"/>
    <property type="project" value="UniProtKB-KW"/>
</dbReference>
<dbReference type="InterPro" id="IPR050919">
    <property type="entry name" value="NKG2/CD94_NK_receptors"/>
</dbReference>
<evidence type="ECO:0000256" key="12">
    <source>
        <dbReference type="ARBA" id="ARBA00023006"/>
    </source>
</evidence>
<evidence type="ECO:0000256" key="4">
    <source>
        <dbReference type="ARBA" id="ARBA00004606"/>
    </source>
</evidence>
<evidence type="ECO:0000256" key="16">
    <source>
        <dbReference type="ARBA" id="ARBA00023288"/>
    </source>
</evidence>
<evidence type="ECO:0000256" key="19">
    <source>
        <dbReference type="ARBA" id="ARBA00041489"/>
    </source>
</evidence>
<comment type="caution">
    <text evidence="23">The sequence shown here is derived from an EMBL/GenBank/DDBJ whole genome shotgun (WGS) entry which is preliminary data.</text>
</comment>
<keyword evidence="12" id="KW-0072">Autophagy</keyword>
<dbReference type="InterPro" id="IPR029071">
    <property type="entry name" value="Ubiquitin-like_domsf"/>
</dbReference>
<evidence type="ECO:0000256" key="20">
    <source>
        <dbReference type="PIRSR" id="PIRSR604241-50"/>
    </source>
</evidence>
<evidence type="ECO:0000256" key="15">
    <source>
        <dbReference type="ARBA" id="ARBA00023212"/>
    </source>
</evidence>
<keyword evidence="11 21" id="KW-1133">Transmembrane helix</keyword>
<evidence type="ECO:0000256" key="13">
    <source>
        <dbReference type="ARBA" id="ARBA00023136"/>
    </source>
</evidence>
<dbReference type="Pfam" id="PF02991">
    <property type="entry name" value="ATG8"/>
    <property type="match status" value="1"/>
</dbReference>
<evidence type="ECO:0000256" key="10">
    <source>
        <dbReference type="ARBA" id="ARBA00022968"/>
    </source>
</evidence>
<keyword evidence="6" id="KW-0963">Cytoplasm</keyword>
<keyword evidence="17" id="KW-0968">Cytoplasmic vesicle</keyword>
<dbReference type="PANTHER" id="PTHR22800">
    <property type="entry name" value="C-TYPE LECTIN PROTEINS"/>
    <property type="match status" value="1"/>
</dbReference>
<keyword evidence="10" id="KW-0735">Signal-anchor</keyword>
<dbReference type="GO" id="GO:0031410">
    <property type="term" value="C:cytoplasmic vesicle"/>
    <property type="evidence" value="ECO:0007669"/>
    <property type="project" value="UniProtKB-KW"/>
</dbReference>
<evidence type="ECO:0000256" key="7">
    <source>
        <dbReference type="ARBA" id="ARBA00022692"/>
    </source>
</evidence>
<gene>
    <name evidence="23" type="ORF">E5288_WYG013655</name>
</gene>
<dbReference type="GO" id="GO:0045954">
    <property type="term" value="P:positive regulation of natural killer cell mediated cytotoxicity"/>
    <property type="evidence" value="ECO:0007669"/>
    <property type="project" value="TreeGrafter"/>
</dbReference>
<dbReference type="GO" id="GO:0006914">
    <property type="term" value="P:autophagy"/>
    <property type="evidence" value="ECO:0007669"/>
    <property type="project" value="UniProtKB-KW"/>
</dbReference>
<evidence type="ECO:0000256" key="2">
    <source>
        <dbReference type="ARBA" id="ARBA00004308"/>
    </source>
</evidence>
<evidence type="ECO:0000256" key="1">
    <source>
        <dbReference type="ARBA" id="ARBA00004245"/>
    </source>
</evidence>
<dbReference type="InterPro" id="IPR016187">
    <property type="entry name" value="CTDL_fold"/>
</dbReference>
<keyword evidence="7 21" id="KW-0812">Transmembrane</keyword>
<feature type="lipid moiety-binding region" description="Phosphatidylserine amidated glycine; alternate" evidence="20">
    <location>
        <position position="116"/>
    </location>
</feature>
<evidence type="ECO:0000256" key="11">
    <source>
        <dbReference type="ARBA" id="ARBA00022989"/>
    </source>
</evidence>
<reference evidence="23" key="1">
    <citation type="submission" date="2019-10" db="EMBL/GenBank/DDBJ databases">
        <title>The sequence and de novo assembly of the wild yak genome.</title>
        <authorList>
            <person name="Liu Y."/>
        </authorList>
    </citation>
    <scope>NUCLEOTIDE SEQUENCE [LARGE SCALE GENOMIC DNA]</scope>
    <source>
        <strain evidence="23">WY2019</strain>
    </source>
</reference>
<comment type="subcellular location">
    <subcellularLocation>
        <location evidence="1">Cytoplasm</location>
        <location evidence="1">Cytoskeleton</location>
    </subcellularLocation>
    <subcellularLocation>
        <location evidence="3">Cytoplasmic vesicle</location>
        <location evidence="3">Autophagosome</location>
    </subcellularLocation>
    <subcellularLocation>
        <location evidence="2">Endomembrane system</location>
    </subcellularLocation>
    <subcellularLocation>
        <location evidence="4">Membrane</location>
        <topology evidence="4">Single-pass type II membrane protein</topology>
    </subcellularLocation>
</comment>
<dbReference type="EMBL" id="VBQZ03000003">
    <property type="protein sequence ID" value="MXQ79920.1"/>
    <property type="molecule type" value="Genomic_DNA"/>
</dbReference>
<dbReference type="SUPFAM" id="SSF56436">
    <property type="entry name" value="C-type lectin-like"/>
    <property type="match status" value="2"/>
</dbReference>
<dbReference type="Proteomes" id="UP000322234">
    <property type="component" value="Unassembled WGS sequence"/>
</dbReference>
<evidence type="ECO:0000256" key="3">
    <source>
        <dbReference type="ARBA" id="ARBA00004419"/>
    </source>
</evidence>
<dbReference type="Gene3D" id="3.10.20.90">
    <property type="entry name" value="Phosphatidylinositol 3-kinase Catalytic Subunit, Chain A, domain 1"/>
    <property type="match status" value="1"/>
</dbReference>
<evidence type="ECO:0000256" key="9">
    <source>
        <dbReference type="ARBA" id="ARBA00022734"/>
    </source>
</evidence>
<evidence type="ECO:0000313" key="24">
    <source>
        <dbReference type="Proteomes" id="UP000322234"/>
    </source>
</evidence>
<keyword evidence="9" id="KW-0430">Lectin</keyword>
<keyword evidence="8" id="KW-0493">Microtubule</keyword>
<evidence type="ECO:0000256" key="18">
    <source>
        <dbReference type="ARBA" id="ARBA00041193"/>
    </source>
</evidence>
<dbReference type="FunFam" id="3.10.20.90:FF:000037">
    <property type="entry name" value="Gamma-aminobutyric acid receptor-associated protein-like 1"/>
    <property type="match status" value="1"/>
</dbReference>
<dbReference type="CDD" id="cd16127">
    <property type="entry name" value="Ubl_ATG8_GABARAP_like"/>
    <property type="match status" value="1"/>
</dbReference>
<keyword evidence="15" id="KW-0206">Cytoskeleton</keyword>
<dbReference type="InterPro" id="IPR033992">
    <property type="entry name" value="NKR-like_CTLD"/>
</dbReference>
<feature type="domain" description="C-type lectin" evidence="22">
    <location>
        <begin position="382"/>
        <end position="489"/>
    </location>
</feature>
<dbReference type="Gene3D" id="3.10.100.10">
    <property type="entry name" value="Mannose-Binding Protein A, subunit A"/>
    <property type="match status" value="2"/>
</dbReference>
<dbReference type="InterPro" id="IPR016186">
    <property type="entry name" value="C-type_lectin-like/link_sf"/>
</dbReference>
<keyword evidence="24" id="KW-1185">Reference proteome</keyword>
<accession>A0A6B0QSD8</accession>
<dbReference type="PANTHER" id="PTHR22800:SF252">
    <property type="entry name" value="NATURAL KILLER CELLS ANTIGEN CD94"/>
    <property type="match status" value="1"/>
</dbReference>
<dbReference type="InterPro" id="IPR001304">
    <property type="entry name" value="C-type_lectin-like"/>
</dbReference>
<keyword evidence="16 20" id="KW-0449">Lipoprotein</keyword>
<evidence type="ECO:0000256" key="5">
    <source>
        <dbReference type="ARBA" id="ARBA00007293"/>
    </source>
</evidence>
<keyword evidence="14" id="KW-0325">Glycoprotein</keyword>
<dbReference type="GO" id="GO:0016020">
    <property type="term" value="C:membrane"/>
    <property type="evidence" value="ECO:0007669"/>
    <property type="project" value="UniProtKB-SubCell"/>
</dbReference>
<evidence type="ECO:0000313" key="23">
    <source>
        <dbReference type="EMBL" id="MXQ79920.1"/>
    </source>
</evidence>